<feature type="region of interest" description="Disordered" evidence="1">
    <location>
        <begin position="395"/>
        <end position="457"/>
    </location>
</feature>
<feature type="compositionally biased region" description="Acidic residues" evidence="1">
    <location>
        <begin position="227"/>
        <end position="237"/>
    </location>
</feature>
<feature type="compositionally biased region" description="Basic and acidic residues" evidence="1">
    <location>
        <begin position="127"/>
        <end position="140"/>
    </location>
</feature>
<feature type="region of interest" description="Disordered" evidence="1">
    <location>
        <begin position="21"/>
        <end position="140"/>
    </location>
</feature>
<feature type="compositionally biased region" description="Low complexity" evidence="1">
    <location>
        <begin position="359"/>
        <end position="369"/>
    </location>
</feature>
<dbReference type="RefSeq" id="XP_038977536.1">
    <property type="nucleotide sequence ID" value="XM_039121608.1"/>
</dbReference>
<accession>A0A8B8ZTD8</accession>
<dbReference type="AlphaFoldDB" id="A0A8B8ZTD8"/>
<evidence type="ECO:0000313" key="2">
    <source>
        <dbReference type="Proteomes" id="UP000228380"/>
    </source>
</evidence>
<feature type="compositionally biased region" description="Basic and acidic residues" evidence="1">
    <location>
        <begin position="26"/>
        <end position="115"/>
    </location>
</feature>
<feature type="compositionally biased region" description="Basic and acidic residues" evidence="1">
    <location>
        <begin position="202"/>
        <end position="226"/>
    </location>
</feature>
<protein>
    <submittedName>
        <fullName evidence="3">Golgin subfamily A member 6-like protein 1</fullName>
    </submittedName>
</protein>
<dbReference type="GeneID" id="120108057"/>
<feature type="compositionally biased region" description="Polar residues" evidence="1">
    <location>
        <begin position="186"/>
        <end position="196"/>
    </location>
</feature>
<reference evidence="3" key="1">
    <citation type="submission" date="2025-08" db="UniProtKB">
        <authorList>
            <consortium name="RefSeq"/>
        </authorList>
    </citation>
    <scope>IDENTIFICATION</scope>
    <source>
        <tissue evidence="3">Young leaves</tissue>
    </source>
</reference>
<evidence type="ECO:0000256" key="1">
    <source>
        <dbReference type="SAM" id="MobiDB-lite"/>
    </source>
</evidence>
<feature type="compositionally biased region" description="Basic residues" evidence="1">
    <location>
        <begin position="510"/>
        <end position="521"/>
    </location>
</feature>
<name>A0A8B8ZTD8_PHODC</name>
<feature type="compositionally biased region" description="Basic residues" evidence="1">
    <location>
        <begin position="425"/>
        <end position="437"/>
    </location>
</feature>
<sequence length="560" mass="65042">MVNIMESEACLMRANETLAKIGMNLRAREERERKDEYMRVREERRKEERKREKEVRRNEHWSHASRRGQVEDREERKREEKKREEKKREEKKREEKRREEKKESWWREEEKRGEYRSAQGASSYASRHGEHGYGERRWREGQLKMIKRELEEARTCLKLGASHEHIIKKKQEEIVQTCIEEKFNKHASSSLQPQTPSEDKEEVEHGKRDQPNEVKSLPKEEPQVIEEREELEHDDEAGSSSKEEEAEPPLHALQRSSILQATTNEVPWPYLTKFTSFDNLLVPSQPMEQHKEHVEVVLSILDEHHFHIMLTKNSPDGIQTLSLRTRIVFKEGGMLRTSLIHHHQIPPPRRGPGSEVTKGGSYQDQDQGSSQLLVWRDGQALAKPLHAWPSLGRASSHLAEPWPSTPTFGPPRARRRPRSPACIRGRPRPPRARHRPRAPGPYHQCQASAKHAQPWPSMPRTCPSLGRAFLHLAKPWPTSFALGQALAKPRLPMLGQACPRSAKTRPSMPKARHTHARHKPRPCMPAARAREPPGRGPARLRAPRNNQAFLYLYLHISSCE</sequence>
<gene>
    <name evidence="3" type="primary">LOC120108057</name>
</gene>
<organism evidence="2 3">
    <name type="scientific">Phoenix dactylifera</name>
    <name type="common">Date palm</name>
    <dbReference type="NCBI Taxonomy" id="42345"/>
    <lineage>
        <taxon>Eukaryota</taxon>
        <taxon>Viridiplantae</taxon>
        <taxon>Streptophyta</taxon>
        <taxon>Embryophyta</taxon>
        <taxon>Tracheophyta</taxon>
        <taxon>Spermatophyta</taxon>
        <taxon>Magnoliopsida</taxon>
        <taxon>Liliopsida</taxon>
        <taxon>Arecaceae</taxon>
        <taxon>Coryphoideae</taxon>
        <taxon>Phoeniceae</taxon>
        <taxon>Phoenix</taxon>
    </lineage>
</organism>
<feature type="region of interest" description="Disordered" evidence="1">
    <location>
        <begin position="339"/>
        <end position="369"/>
    </location>
</feature>
<dbReference type="Proteomes" id="UP000228380">
    <property type="component" value="Unplaced"/>
</dbReference>
<proteinExistence type="predicted"/>
<feature type="region of interest" description="Disordered" evidence="1">
    <location>
        <begin position="185"/>
        <end position="251"/>
    </location>
</feature>
<feature type="region of interest" description="Disordered" evidence="1">
    <location>
        <begin position="499"/>
        <end position="541"/>
    </location>
</feature>
<dbReference type="KEGG" id="pda:120108057"/>
<evidence type="ECO:0000313" key="3">
    <source>
        <dbReference type="RefSeq" id="XP_038977536.1"/>
    </source>
</evidence>
<keyword evidence="2" id="KW-1185">Reference proteome</keyword>